<dbReference type="HOGENOM" id="CLU_152347_0_0_2"/>
<evidence type="ECO:0008006" key="3">
    <source>
        <dbReference type="Google" id="ProtNLM"/>
    </source>
</evidence>
<dbReference type="KEGG" id="mhor:MSHOH_3052"/>
<proteinExistence type="predicted"/>
<protein>
    <recommendedName>
        <fullName evidence="3">Ribosomal protein S6</fullName>
    </recommendedName>
</protein>
<dbReference type="PATRIC" id="fig|1434110.4.peg.3931"/>
<reference evidence="1 2" key="1">
    <citation type="submission" date="2014-07" db="EMBL/GenBank/DDBJ databases">
        <title>Methanogenic archaea and the global carbon cycle.</title>
        <authorList>
            <person name="Henriksen J.R."/>
            <person name="Luke J."/>
            <person name="Reinhart S."/>
            <person name="Benedict M.N."/>
            <person name="Youngblut N.D."/>
            <person name="Metcalf M.E."/>
            <person name="Whitaker R.J."/>
            <person name="Metcalf W.W."/>
        </authorList>
    </citation>
    <scope>NUCLEOTIDE SEQUENCE [LARGE SCALE GENOMIC DNA]</scope>
    <source>
        <strain evidence="1 2">HB-1</strain>
    </source>
</reference>
<gene>
    <name evidence="1" type="ORF">MSHOH_3052</name>
</gene>
<evidence type="ECO:0000313" key="1">
    <source>
        <dbReference type="EMBL" id="AKB79535.1"/>
    </source>
</evidence>
<evidence type="ECO:0000313" key="2">
    <source>
        <dbReference type="Proteomes" id="UP000033101"/>
    </source>
</evidence>
<dbReference type="Pfam" id="PF08004">
    <property type="entry name" value="DUF1699"/>
    <property type="match status" value="1"/>
</dbReference>
<dbReference type="RefSeq" id="WP_048141225.1">
    <property type="nucleotide sequence ID" value="NZ_BBCW01000002.1"/>
</dbReference>
<dbReference type="OrthoDB" id="144513at2157"/>
<organism evidence="1 2">
    <name type="scientific">Methanosarcina horonobensis HB-1 = JCM 15518</name>
    <dbReference type="NCBI Taxonomy" id="1434110"/>
    <lineage>
        <taxon>Archaea</taxon>
        <taxon>Methanobacteriati</taxon>
        <taxon>Methanobacteriota</taxon>
        <taxon>Stenosarchaea group</taxon>
        <taxon>Methanomicrobia</taxon>
        <taxon>Methanosarcinales</taxon>
        <taxon>Methanosarcinaceae</taxon>
        <taxon>Methanosarcina</taxon>
    </lineage>
</organism>
<dbReference type="EMBL" id="CP009516">
    <property type="protein sequence ID" value="AKB79535.1"/>
    <property type="molecule type" value="Genomic_DNA"/>
</dbReference>
<dbReference type="AlphaFoldDB" id="A0A0E3WU36"/>
<sequence length="137" mass="15988">MKIRVVSSREEIPTLNPNEKVIHLAFRPSNKDVFMLAETCPKIEAIQLPKSYRRTVSKSIEMFLEMQKINLLEGDVWGHRKDINEYYNVSQNVLEKIQELKADRFSNEMIAEKLSRESKLNSDMILYILSRKGAELS</sequence>
<name>A0A0E3WU36_9EURY</name>
<dbReference type="InterPro" id="IPR012546">
    <property type="entry name" value="DUF1699"/>
</dbReference>
<dbReference type="GeneID" id="24832373"/>
<dbReference type="Proteomes" id="UP000033101">
    <property type="component" value="Chromosome"/>
</dbReference>
<keyword evidence="2" id="KW-1185">Reference proteome</keyword>
<accession>A0A0E3WU36</accession>